<dbReference type="InterPro" id="IPR025736">
    <property type="entry name" value="PucR_C-HTH_dom"/>
</dbReference>
<proteinExistence type="inferred from homology"/>
<evidence type="ECO:0000259" key="3">
    <source>
        <dbReference type="Pfam" id="PF17853"/>
    </source>
</evidence>
<feature type="domain" description="PucR C-terminal helix-turn-helix" evidence="2">
    <location>
        <begin position="337"/>
        <end position="393"/>
    </location>
</feature>
<comment type="similarity">
    <text evidence="1">Belongs to the CdaR family.</text>
</comment>
<dbReference type="OrthoDB" id="9792148at2"/>
<sequence>MPSLNALRSALCIPAEEEAHFQTLEEAQRLLPSAPRSALRAAALRLLAQESLQSLPAAASLLTSLAATLQSHRPERELVQWLALVTGGQAELRSSWGDTVARAGTPSGDQHFEQRLTYEGRSIGSLHLWAGAEWPVLFGLTAEFAKLARLQAAAAGASRRRVGERVLEALLSGDVSGASVHEPCTLAALRLAQPLPRSERSREAHIAALDILCGVGEGYFRERGLKCLTTVRGDKAIWLWDSQGSAGEAAGLLSALRAATETDFRLGVSAAQASQARASTALEQAEQALSSVRAARGLIVFERLDPLQALLDGAEAQALAGQLLAQLRGSDPGGKLEETLRRYLSFAGSLGMLATELNIHINTLRYRLSRIEEVLGGKLGEPAFVARVFLALSAVEKGH</sequence>
<organism evidence="4 5">
    <name type="scientific">Deinococcus psychrotolerans</name>
    <dbReference type="NCBI Taxonomy" id="2489213"/>
    <lineage>
        <taxon>Bacteria</taxon>
        <taxon>Thermotogati</taxon>
        <taxon>Deinococcota</taxon>
        <taxon>Deinococci</taxon>
        <taxon>Deinococcales</taxon>
        <taxon>Deinococcaceae</taxon>
        <taxon>Deinococcus</taxon>
    </lineage>
</organism>
<evidence type="ECO:0000259" key="2">
    <source>
        <dbReference type="Pfam" id="PF13556"/>
    </source>
</evidence>
<evidence type="ECO:0000313" key="4">
    <source>
        <dbReference type="EMBL" id="AZI44684.1"/>
    </source>
</evidence>
<dbReference type="InterPro" id="IPR051448">
    <property type="entry name" value="CdaR-like_regulators"/>
</dbReference>
<gene>
    <name evidence="4" type="ORF">EHF33_17465</name>
</gene>
<dbReference type="RefSeq" id="WP_124874562.1">
    <property type="nucleotide sequence ID" value="NZ_CP034185.1"/>
</dbReference>
<protein>
    <submittedName>
        <fullName evidence="4">PucR family transcriptional regulator</fullName>
    </submittedName>
</protein>
<dbReference type="Pfam" id="PF13556">
    <property type="entry name" value="HTH_30"/>
    <property type="match status" value="1"/>
</dbReference>
<dbReference type="Pfam" id="PF17853">
    <property type="entry name" value="GGDEF_2"/>
    <property type="match status" value="1"/>
</dbReference>
<dbReference type="InterPro" id="IPR042070">
    <property type="entry name" value="PucR_C-HTH_sf"/>
</dbReference>
<keyword evidence="5" id="KW-1185">Reference proteome</keyword>
<dbReference type="Proteomes" id="UP000276417">
    <property type="component" value="Plasmid unnamed1"/>
</dbReference>
<dbReference type="KEGG" id="dph:EHF33_17465"/>
<dbReference type="Gene3D" id="1.10.10.2840">
    <property type="entry name" value="PucR C-terminal helix-turn-helix domain"/>
    <property type="match status" value="1"/>
</dbReference>
<reference evidence="4 5" key="1">
    <citation type="submission" date="2018-11" db="EMBL/GenBank/DDBJ databases">
        <title>Deinococcus shelandsis sp. nov., isolated from South Shetland Islands soil of Antarctica.</title>
        <authorList>
            <person name="Tian J."/>
        </authorList>
    </citation>
    <scope>NUCLEOTIDE SEQUENCE [LARGE SCALE GENOMIC DNA]</scope>
    <source>
        <strain evidence="4 5">S14-83T</strain>
        <plasmid evidence="4 5">unnamed1</plasmid>
    </source>
</reference>
<geneLocation type="plasmid" evidence="4 5">
    <name>unnamed1</name>
</geneLocation>
<dbReference type="EMBL" id="CP034185">
    <property type="protein sequence ID" value="AZI44684.1"/>
    <property type="molecule type" value="Genomic_DNA"/>
</dbReference>
<dbReference type="AlphaFoldDB" id="A0A3G8YQ23"/>
<keyword evidence="4" id="KW-0614">Plasmid</keyword>
<evidence type="ECO:0000256" key="1">
    <source>
        <dbReference type="ARBA" id="ARBA00006754"/>
    </source>
</evidence>
<dbReference type="PANTHER" id="PTHR33744">
    <property type="entry name" value="CARBOHYDRATE DIACID REGULATOR"/>
    <property type="match status" value="1"/>
</dbReference>
<evidence type="ECO:0000313" key="5">
    <source>
        <dbReference type="Proteomes" id="UP000276417"/>
    </source>
</evidence>
<dbReference type="PANTHER" id="PTHR33744:SF1">
    <property type="entry name" value="DNA-BINDING TRANSCRIPTIONAL ACTIVATOR ADER"/>
    <property type="match status" value="1"/>
</dbReference>
<feature type="domain" description="CdaR GGDEF-like" evidence="3">
    <location>
        <begin position="180"/>
        <end position="290"/>
    </location>
</feature>
<name>A0A3G8YQ23_9DEIO</name>
<dbReference type="InterPro" id="IPR041522">
    <property type="entry name" value="CdaR_GGDEF"/>
</dbReference>
<accession>A0A3G8YQ23</accession>